<dbReference type="Gene3D" id="3.40.50.300">
    <property type="entry name" value="P-loop containing nucleotide triphosphate hydrolases"/>
    <property type="match status" value="1"/>
</dbReference>
<keyword evidence="6" id="KW-1185">Reference proteome</keyword>
<feature type="domain" description="ABC transporter" evidence="4">
    <location>
        <begin position="2"/>
        <end position="229"/>
    </location>
</feature>
<dbReference type="SUPFAM" id="SSF52540">
    <property type="entry name" value="P-loop containing nucleoside triphosphate hydrolases"/>
    <property type="match status" value="1"/>
</dbReference>
<dbReference type="PANTHER" id="PTHR42781:SF8">
    <property type="entry name" value="BICARBONATE TRANSPORT ATP-BINDING PROTEIN CMPC"/>
    <property type="match status" value="1"/>
</dbReference>
<dbReference type="SMART" id="SM00382">
    <property type="entry name" value="AAA"/>
    <property type="match status" value="1"/>
</dbReference>
<dbReference type="EMBL" id="JAJEKE010000025">
    <property type="protein sequence ID" value="MCQ1531579.1"/>
    <property type="molecule type" value="Genomic_DNA"/>
</dbReference>
<dbReference type="GO" id="GO:0005524">
    <property type="term" value="F:ATP binding"/>
    <property type="evidence" value="ECO:0007669"/>
    <property type="project" value="UniProtKB-KW"/>
</dbReference>
<protein>
    <submittedName>
        <fullName evidence="5">ABC transporter ATP-binding protein</fullName>
    </submittedName>
</protein>
<gene>
    <name evidence="5" type="ORF">LJD61_18860</name>
</gene>
<dbReference type="InterPro" id="IPR017871">
    <property type="entry name" value="ABC_transporter-like_CS"/>
</dbReference>
<dbReference type="PROSITE" id="PS00211">
    <property type="entry name" value="ABC_TRANSPORTER_1"/>
    <property type="match status" value="1"/>
</dbReference>
<proteinExistence type="predicted"/>
<evidence type="ECO:0000256" key="2">
    <source>
        <dbReference type="ARBA" id="ARBA00022741"/>
    </source>
</evidence>
<reference evidence="5 6" key="1">
    <citation type="submission" date="2021-10" db="EMBL/GenBank/DDBJ databases">
        <title>Lutispora strain m25 sp. nov., a thermophilic, non-spore-forming bacterium isolated from a lab-scale methanogenic bioreactor digesting anaerobic sludge.</title>
        <authorList>
            <person name="El Houari A."/>
            <person name="Mcdonald J."/>
        </authorList>
    </citation>
    <scope>NUCLEOTIDE SEQUENCE [LARGE SCALE GENOMIC DNA]</scope>
    <source>
        <strain evidence="6">m25</strain>
    </source>
</reference>
<evidence type="ECO:0000256" key="3">
    <source>
        <dbReference type="ARBA" id="ARBA00022840"/>
    </source>
</evidence>
<organism evidence="5 6">
    <name type="scientific">Lutispora saccharofermentans</name>
    <dbReference type="NCBI Taxonomy" id="3024236"/>
    <lineage>
        <taxon>Bacteria</taxon>
        <taxon>Bacillati</taxon>
        <taxon>Bacillota</taxon>
        <taxon>Clostridia</taxon>
        <taxon>Lutisporales</taxon>
        <taxon>Lutisporaceae</taxon>
        <taxon>Lutispora</taxon>
    </lineage>
</organism>
<dbReference type="Proteomes" id="UP001651880">
    <property type="component" value="Unassembled WGS sequence"/>
</dbReference>
<name>A0ABT1NKF6_9FIRM</name>
<evidence type="ECO:0000259" key="4">
    <source>
        <dbReference type="PROSITE" id="PS50893"/>
    </source>
</evidence>
<dbReference type="InterPro" id="IPR003593">
    <property type="entry name" value="AAA+_ATPase"/>
</dbReference>
<keyword evidence="1" id="KW-0813">Transport</keyword>
<evidence type="ECO:0000313" key="5">
    <source>
        <dbReference type="EMBL" id="MCQ1531579.1"/>
    </source>
</evidence>
<dbReference type="RefSeq" id="WP_255229129.1">
    <property type="nucleotide sequence ID" value="NZ_JAJEKE010000025.1"/>
</dbReference>
<dbReference type="InterPro" id="IPR050093">
    <property type="entry name" value="ABC_SmlMolc_Importer"/>
</dbReference>
<sequence>MIRIKNLHFSYGPDEALHDINLSIKKNTTCAIIGPSGCGKTTLLYLLAGLLNIKEGELLINGEKLKGSRRKTGVILQDYGLLPWKNVWDNVALGLKVRGINKADIHEEVNQILNELDIGDLKAKYPAQLSGGQKQRVTIARTLVTKPDLLLLDEATSALDAMTRENAQNLILKLYKKRPVTIVFVTHSIEEAVFLGQEIVVMEKSKIRKIIDNPYFGDAEIRSRIDYYNICLEVRRWLEEGRSYEDI</sequence>
<dbReference type="InterPro" id="IPR003439">
    <property type="entry name" value="ABC_transporter-like_ATP-bd"/>
</dbReference>
<dbReference type="PROSITE" id="PS50893">
    <property type="entry name" value="ABC_TRANSPORTER_2"/>
    <property type="match status" value="1"/>
</dbReference>
<dbReference type="InterPro" id="IPR027417">
    <property type="entry name" value="P-loop_NTPase"/>
</dbReference>
<evidence type="ECO:0000256" key="1">
    <source>
        <dbReference type="ARBA" id="ARBA00022448"/>
    </source>
</evidence>
<keyword evidence="3 5" id="KW-0067">ATP-binding</keyword>
<accession>A0ABT1NKF6</accession>
<keyword evidence="2" id="KW-0547">Nucleotide-binding</keyword>
<evidence type="ECO:0000313" key="6">
    <source>
        <dbReference type="Proteomes" id="UP001651880"/>
    </source>
</evidence>
<comment type="caution">
    <text evidence="5">The sequence shown here is derived from an EMBL/GenBank/DDBJ whole genome shotgun (WGS) entry which is preliminary data.</text>
</comment>
<dbReference type="PANTHER" id="PTHR42781">
    <property type="entry name" value="SPERMIDINE/PUTRESCINE IMPORT ATP-BINDING PROTEIN POTA"/>
    <property type="match status" value="1"/>
</dbReference>
<dbReference type="CDD" id="cd03293">
    <property type="entry name" value="ABC_NrtD_SsuB_transporters"/>
    <property type="match status" value="1"/>
</dbReference>
<dbReference type="Pfam" id="PF00005">
    <property type="entry name" value="ABC_tran"/>
    <property type="match status" value="1"/>
</dbReference>